<evidence type="ECO:0000256" key="1">
    <source>
        <dbReference type="ARBA" id="ARBA00009477"/>
    </source>
</evidence>
<gene>
    <name evidence="4" type="ORF">ENJ12_12055</name>
</gene>
<evidence type="ECO:0000256" key="2">
    <source>
        <dbReference type="SAM" id="Coils"/>
    </source>
</evidence>
<dbReference type="NCBIfam" id="TIGR01730">
    <property type="entry name" value="RND_mfp"/>
    <property type="match status" value="1"/>
</dbReference>
<dbReference type="SUPFAM" id="SSF111369">
    <property type="entry name" value="HlyD-like secretion proteins"/>
    <property type="match status" value="1"/>
</dbReference>
<name>A0A831WGG9_9GAMM</name>
<comment type="caution">
    <text evidence="4">The sequence shown here is derived from an EMBL/GenBank/DDBJ whole genome shotgun (WGS) entry which is preliminary data.</text>
</comment>
<dbReference type="Proteomes" id="UP000886339">
    <property type="component" value="Unassembled WGS sequence"/>
</dbReference>
<dbReference type="InterPro" id="IPR006143">
    <property type="entry name" value="RND_pump_MFP"/>
</dbReference>
<evidence type="ECO:0000259" key="3">
    <source>
        <dbReference type="Pfam" id="PF25975"/>
    </source>
</evidence>
<dbReference type="EMBL" id="DRLF01000414">
    <property type="protein sequence ID" value="HEC07581.1"/>
    <property type="molecule type" value="Genomic_DNA"/>
</dbReference>
<dbReference type="PANTHER" id="PTHR30469">
    <property type="entry name" value="MULTIDRUG RESISTANCE PROTEIN MDTA"/>
    <property type="match status" value="1"/>
</dbReference>
<dbReference type="Gene3D" id="1.10.287.470">
    <property type="entry name" value="Helix hairpin bin"/>
    <property type="match status" value="1"/>
</dbReference>
<dbReference type="PANTHER" id="PTHR30469:SF15">
    <property type="entry name" value="HLYD FAMILY OF SECRETION PROTEINS"/>
    <property type="match status" value="1"/>
</dbReference>
<dbReference type="Pfam" id="PF25975">
    <property type="entry name" value="CzcB_C"/>
    <property type="match status" value="1"/>
</dbReference>
<keyword evidence="2" id="KW-0175">Coiled coil</keyword>
<comment type="similarity">
    <text evidence="1">Belongs to the membrane fusion protein (MFP) (TC 8.A.1) family.</text>
</comment>
<organism evidence="4">
    <name type="scientific">Thiolapillus brandeum</name>
    <dbReference type="NCBI Taxonomy" id="1076588"/>
    <lineage>
        <taxon>Bacteria</taxon>
        <taxon>Pseudomonadati</taxon>
        <taxon>Pseudomonadota</taxon>
        <taxon>Gammaproteobacteria</taxon>
        <taxon>Chromatiales</taxon>
        <taxon>Sedimenticolaceae</taxon>
        <taxon>Thiolapillus</taxon>
    </lineage>
</organism>
<accession>A0A831WGG9</accession>
<dbReference type="InterPro" id="IPR058649">
    <property type="entry name" value="CzcB_C"/>
</dbReference>
<feature type="coiled-coil region" evidence="2">
    <location>
        <begin position="149"/>
        <end position="183"/>
    </location>
</feature>
<dbReference type="AlphaFoldDB" id="A0A831WGG9"/>
<dbReference type="GO" id="GO:1990281">
    <property type="term" value="C:efflux pump complex"/>
    <property type="evidence" value="ECO:0007669"/>
    <property type="project" value="TreeGrafter"/>
</dbReference>
<dbReference type="Gene3D" id="2.40.30.170">
    <property type="match status" value="1"/>
</dbReference>
<evidence type="ECO:0000313" key="4">
    <source>
        <dbReference type="EMBL" id="HEC07581.1"/>
    </source>
</evidence>
<dbReference type="GO" id="GO:0015562">
    <property type="term" value="F:efflux transmembrane transporter activity"/>
    <property type="evidence" value="ECO:0007669"/>
    <property type="project" value="TreeGrafter"/>
</dbReference>
<feature type="domain" description="CzcB-like C-terminal circularly permuted SH3-like" evidence="3">
    <location>
        <begin position="308"/>
        <end position="360"/>
    </location>
</feature>
<proteinExistence type="inferred from homology"/>
<dbReference type="Gene3D" id="2.40.50.100">
    <property type="match status" value="1"/>
</dbReference>
<protein>
    <submittedName>
        <fullName evidence="4">Efflux RND transporter periplasmic adaptor subunit</fullName>
    </submittedName>
</protein>
<dbReference type="Gene3D" id="2.40.420.20">
    <property type="match status" value="1"/>
</dbReference>
<reference evidence="4" key="1">
    <citation type="journal article" date="2020" name="mSystems">
        <title>Genome- and Community-Level Interaction Insights into Carbon Utilization and Element Cycling Functions of Hydrothermarchaeota in Hydrothermal Sediment.</title>
        <authorList>
            <person name="Zhou Z."/>
            <person name="Liu Y."/>
            <person name="Xu W."/>
            <person name="Pan J."/>
            <person name="Luo Z.H."/>
            <person name="Li M."/>
        </authorList>
    </citation>
    <scope>NUCLEOTIDE SEQUENCE [LARGE SCALE GENOMIC DNA]</scope>
    <source>
        <strain evidence="4">HyVt-458</strain>
    </source>
</reference>
<sequence length="383" mass="41424">MKVPSQQRQILALVAVILPLLLLFAYVAIRSGPLAPVAVTVMQVESQPISPALFGIGTVGARYNYKIGPTTAGRVKQLYVDVGDRVEVGQVLGEMDPVDSDARIRALQAALKATRAAVRQAEAKAVYARSQARRYEKLLGADSVSEEQVATKRQELAVAEAALAAARDEVNRIQADIEALHAQRGHLKLISPVVGLVVAREANPGSSVMAGQAVVEVIDPTILWIDTRFDQISAAGLATGLPAMVRLRSRHEQRFKGRVLRLEPLADSVTQEMLAKIVFEREPLPMPPLGELAEVTVSLPSLPARPVIPNAAIREVEGRQGVWLLVDDGLRFVPVELGCSDLDGRVQVLNGLKEGQRIVVYSEKALTERSRINVVEQVPGVVP</sequence>